<comment type="catalytic activity">
    <reaction evidence="7 10 11">
        <text>4-methyl-5-(2-phosphooxyethyl)-thiazole + 4-amino-2-methyl-5-(diphosphooxymethyl)pyrimidine + H(+) = thiamine phosphate + diphosphate</text>
        <dbReference type="Rhea" id="RHEA:22328"/>
        <dbReference type="ChEBI" id="CHEBI:15378"/>
        <dbReference type="ChEBI" id="CHEBI:33019"/>
        <dbReference type="ChEBI" id="CHEBI:37575"/>
        <dbReference type="ChEBI" id="CHEBI:57841"/>
        <dbReference type="ChEBI" id="CHEBI:58296"/>
        <dbReference type="EC" id="2.5.1.3"/>
    </reaction>
</comment>
<dbReference type="GO" id="GO:0004789">
    <property type="term" value="F:thiamine-phosphate diphosphorylase activity"/>
    <property type="evidence" value="ECO:0007669"/>
    <property type="project" value="UniProtKB-UniRule"/>
</dbReference>
<dbReference type="GO" id="GO:0000287">
    <property type="term" value="F:magnesium ion binding"/>
    <property type="evidence" value="ECO:0007669"/>
    <property type="project" value="UniProtKB-UniRule"/>
</dbReference>
<gene>
    <name evidence="10 14" type="primary">thiE</name>
    <name evidence="14" type="ORF">D0433_02980</name>
</gene>
<evidence type="ECO:0000256" key="5">
    <source>
        <dbReference type="ARBA" id="ARBA00022842"/>
    </source>
</evidence>
<keyword evidence="4 10" id="KW-0479">Metal-binding</keyword>
<evidence type="ECO:0000256" key="11">
    <source>
        <dbReference type="RuleBase" id="RU003826"/>
    </source>
</evidence>
<comment type="cofactor">
    <cofactor evidence="10">
        <name>Mg(2+)</name>
        <dbReference type="ChEBI" id="CHEBI:18420"/>
    </cofactor>
    <text evidence="10">Binds 1 Mg(2+) ion per subunit.</text>
</comment>
<evidence type="ECO:0000256" key="8">
    <source>
        <dbReference type="ARBA" id="ARBA00047851"/>
    </source>
</evidence>
<dbReference type="EC" id="2.5.1.3" evidence="10"/>
<feature type="binding site" evidence="10">
    <location>
        <begin position="135"/>
        <end position="137"/>
    </location>
    <ligand>
        <name>2-[(2R,5Z)-2-carboxy-4-methylthiazol-5(2H)-ylidene]ethyl phosphate</name>
        <dbReference type="ChEBI" id="CHEBI:62899"/>
    </ligand>
</feature>
<keyword evidence="6 10" id="KW-0784">Thiamine biosynthesis</keyword>
<evidence type="ECO:0000256" key="1">
    <source>
        <dbReference type="ARBA" id="ARBA00003814"/>
    </source>
</evidence>
<dbReference type="AlphaFoldDB" id="A0A395M2F6"/>
<feature type="binding site" evidence="10">
    <location>
        <position position="138"/>
    </location>
    <ligand>
        <name>4-amino-2-methyl-5-(diphosphooxymethyl)pyrimidine</name>
        <dbReference type="ChEBI" id="CHEBI:57841"/>
    </ligand>
</feature>
<dbReference type="Pfam" id="PF02581">
    <property type="entry name" value="TMP-TENI"/>
    <property type="match status" value="1"/>
</dbReference>
<evidence type="ECO:0000256" key="6">
    <source>
        <dbReference type="ARBA" id="ARBA00022977"/>
    </source>
</evidence>
<dbReference type="GO" id="GO:0009228">
    <property type="term" value="P:thiamine biosynthetic process"/>
    <property type="evidence" value="ECO:0007669"/>
    <property type="project" value="UniProtKB-KW"/>
</dbReference>
<dbReference type="NCBIfam" id="TIGR00693">
    <property type="entry name" value="thiE"/>
    <property type="match status" value="1"/>
</dbReference>
<dbReference type="InterPro" id="IPR034291">
    <property type="entry name" value="TMP_synthase"/>
</dbReference>
<keyword evidence="5 10" id="KW-0460">Magnesium</keyword>
<feature type="binding site" evidence="10">
    <location>
        <position position="71"/>
    </location>
    <ligand>
        <name>Mg(2+)</name>
        <dbReference type="ChEBI" id="CHEBI:18420"/>
    </ligand>
</feature>
<dbReference type="EMBL" id="PHFL01000014">
    <property type="protein sequence ID" value="RFM24882.1"/>
    <property type="molecule type" value="Genomic_DNA"/>
</dbReference>
<dbReference type="GO" id="GO:0009229">
    <property type="term" value="P:thiamine diphosphate biosynthetic process"/>
    <property type="evidence" value="ECO:0007669"/>
    <property type="project" value="UniProtKB-UniRule"/>
</dbReference>
<dbReference type="GO" id="GO:0005737">
    <property type="term" value="C:cytoplasm"/>
    <property type="evidence" value="ECO:0007669"/>
    <property type="project" value="TreeGrafter"/>
</dbReference>
<evidence type="ECO:0000256" key="3">
    <source>
        <dbReference type="ARBA" id="ARBA00022679"/>
    </source>
</evidence>
<feature type="binding site" evidence="10">
    <location>
        <position position="166"/>
    </location>
    <ligand>
        <name>2-[(2R,5Z)-2-carboxy-4-methylthiazol-5(2H)-ylidene]ethyl phosphate</name>
        <dbReference type="ChEBI" id="CHEBI:62899"/>
    </ligand>
</feature>
<evidence type="ECO:0000256" key="4">
    <source>
        <dbReference type="ARBA" id="ARBA00022723"/>
    </source>
</evidence>
<evidence type="ECO:0000256" key="9">
    <source>
        <dbReference type="ARBA" id="ARBA00047883"/>
    </source>
</evidence>
<evidence type="ECO:0000256" key="7">
    <source>
        <dbReference type="ARBA" id="ARBA00047334"/>
    </source>
</evidence>
<keyword evidence="3 10" id="KW-0808">Transferase</keyword>
<comment type="similarity">
    <text evidence="10 11">Belongs to the thiamine-phosphate synthase family.</text>
</comment>
<dbReference type="CDD" id="cd00564">
    <property type="entry name" value="TMP_TenI"/>
    <property type="match status" value="1"/>
</dbReference>
<evidence type="ECO:0000259" key="13">
    <source>
        <dbReference type="Pfam" id="PF02581"/>
    </source>
</evidence>
<feature type="binding site" evidence="10">
    <location>
        <begin position="186"/>
        <end position="187"/>
    </location>
    <ligand>
        <name>2-[(2R,5Z)-2-carboxy-4-methylthiazol-5(2H)-ylidene]ethyl phosphate</name>
        <dbReference type="ChEBI" id="CHEBI:62899"/>
    </ligand>
</feature>
<dbReference type="Proteomes" id="UP000266389">
    <property type="component" value="Unassembled WGS sequence"/>
</dbReference>
<dbReference type="InterPro" id="IPR013785">
    <property type="entry name" value="Aldolase_TIM"/>
</dbReference>
<evidence type="ECO:0000313" key="14">
    <source>
        <dbReference type="EMBL" id="RFM24882.1"/>
    </source>
</evidence>
<sequence length="220" mass="23220">MHQEISGLCVITDTTTQKRYTHLQLAELAMRGGASIIQLRDKHLSAKELFALAVAMRTLTMSFGRLFIVNDRADIALAADADGVHLGQTDLPIPAARKILGKGKIIGATASTLEEALAAQQQGADYIGFGHIFPTSSKEKPTPARGLAALQEVVAAVKIPVMAIGGITLENAASVLETGVQSLAVISAVSTAESPQEASAKLSALIKTYTELHKVHRKDS</sequence>
<dbReference type="UniPathway" id="UPA00060">
    <property type="reaction ID" value="UER00141"/>
</dbReference>
<comment type="catalytic activity">
    <reaction evidence="8 10 11">
        <text>2-(2-carboxy-4-methylthiazol-5-yl)ethyl phosphate + 4-amino-2-methyl-5-(diphosphooxymethyl)pyrimidine + 2 H(+) = thiamine phosphate + CO2 + diphosphate</text>
        <dbReference type="Rhea" id="RHEA:47848"/>
        <dbReference type="ChEBI" id="CHEBI:15378"/>
        <dbReference type="ChEBI" id="CHEBI:16526"/>
        <dbReference type="ChEBI" id="CHEBI:33019"/>
        <dbReference type="ChEBI" id="CHEBI:37575"/>
        <dbReference type="ChEBI" id="CHEBI:57841"/>
        <dbReference type="ChEBI" id="CHEBI:62890"/>
        <dbReference type="EC" id="2.5.1.3"/>
    </reaction>
</comment>
<comment type="catalytic activity">
    <reaction evidence="9 10 11">
        <text>2-[(2R,5Z)-2-carboxy-4-methylthiazol-5(2H)-ylidene]ethyl phosphate + 4-amino-2-methyl-5-(diphosphooxymethyl)pyrimidine + 2 H(+) = thiamine phosphate + CO2 + diphosphate</text>
        <dbReference type="Rhea" id="RHEA:47844"/>
        <dbReference type="ChEBI" id="CHEBI:15378"/>
        <dbReference type="ChEBI" id="CHEBI:16526"/>
        <dbReference type="ChEBI" id="CHEBI:33019"/>
        <dbReference type="ChEBI" id="CHEBI:37575"/>
        <dbReference type="ChEBI" id="CHEBI:57841"/>
        <dbReference type="ChEBI" id="CHEBI:62899"/>
        <dbReference type="EC" id="2.5.1.3"/>
    </reaction>
</comment>
<dbReference type="InterPro" id="IPR036206">
    <property type="entry name" value="ThiamineP_synth_sf"/>
</dbReference>
<feature type="domain" description="Thiamine phosphate synthase/TenI" evidence="13">
    <location>
        <begin position="8"/>
        <end position="189"/>
    </location>
</feature>
<feature type="binding site" evidence="10">
    <location>
        <begin position="38"/>
        <end position="42"/>
    </location>
    <ligand>
        <name>4-amino-2-methyl-5-(diphosphooxymethyl)pyrimidine</name>
        <dbReference type="ChEBI" id="CHEBI:57841"/>
    </ligand>
</feature>
<dbReference type="SUPFAM" id="SSF51391">
    <property type="entry name" value="Thiamin phosphate synthase"/>
    <property type="match status" value="1"/>
</dbReference>
<dbReference type="Gene3D" id="3.20.20.70">
    <property type="entry name" value="Aldolase class I"/>
    <property type="match status" value="1"/>
</dbReference>
<dbReference type="PANTHER" id="PTHR20857:SF23">
    <property type="entry name" value="THIAMINE BIOSYNTHETIC BIFUNCTIONAL ENZYME"/>
    <property type="match status" value="1"/>
</dbReference>
<reference evidence="14 15" key="1">
    <citation type="journal article" date="2011" name="ISME J.">
        <title>Community ecology of hot spring cyanobacterial mats: predominant populations and their functional potential.</title>
        <authorList>
            <person name="Klatt C.G."/>
            <person name="Wood J.M."/>
            <person name="Rusch D.B."/>
            <person name="Bateson M.M."/>
            <person name="Hamamura N."/>
            <person name="Heidelberg J.F."/>
            <person name="Grossman A.R."/>
            <person name="Bhaya D."/>
            <person name="Cohan F.M."/>
            <person name="Kuhl M."/>
            <person name="Bryant D.A."/>
            <person name="Ward D.M."/>
        </authorList>
    </citation>
    <scope>NUCLEOTIDE SEQUENCE [LARGE SCALE GENOMIC DNA]</scope>
    <source>
        <strain evidence="14">OS</strain>
    </source>
</reference>
<dbReference type="InterPro" id="IPR022998">
    <property type="entry name" value="ThiamineP_synth_TenI"/>
</dbReference>
<feature type="binding site" evidence="10">
    <location>
        <position position="109"/>
    </location>
    <ligand>
        <name>4-amino-2-methyl-5-(diphosphooxymethyl)pyrimidine</name>
        <dbReference type="ChEBI" id="CHEBI:57841"/>
    </ligand>
</feature>
<comment type="pathway">
    <text evidence="2 10 12">Cofactor biosynthesis; thiamine diphosphate biosynthesis; thiamine phosphate from 4-amino-2-methyl-5-diphosphomethylpyrimidine and 4-methyl-5-(2-phosphoethyl)-thiazole: step 1/1.</text>
</comment>
<dbReference type="HAMAP" id="MF_00097">
    <property type="entry name" value="TMP_synthase"/>
    <property type="match status" value="1"/>
</dbReference>
<comment type="function">
    <text evidence="1 10">Condenses 4-methyl-5-(beta-hydroxyethyl)thiazole monophosphate (THZ-P) and 2-methyl-4-amino-5-hydroxymethyl pyrimidine pyrophosphate (HMP-PP) to form thiamine monophosphate (TMP).</text>
</comment>
<feature type="binding site" evidence="10">
    <location>
        <position position="90"/>
    </location>
    <ligand>
        <name>Mg(2+)</name>
        <dbReference type="ChEBI" id="CHEBI:18420"/>
    </ligand>
</feature>
<feature type="binding site" evidence="10">
    <location>
        <position position="70"/>
    </location>
    <ligand>
        <name>4-amino-2-methyl-5-(diphosphooxymethyl)pyrimidine</name>
        <dbReference type="ChEBI" id="CHEBI:57841"/>
    </ligand>
</feature>
<organism evidence="14 15">
    <name type="scientific">Candidatus Thermochlorobacter aerophilus</name>
    <dbReference type="NCBI Taxonomy" id="1868324"/>
    <lineage>
        <taxon>Bacteria</taxon>
        <taxon>Pseudomonadati</taxon>
        <taxon>Chlorobiota</taxon>
        <taxon>Chlorobiia</taxon>
        <taxon>Chlorobiales</taxon>
        <taxon>Candidatus Thermochlorobacteriaceae</taxon>
        <taxon>Candidatus Thermochlorobacter</taxon>
    </lineage>
</organism>
<comment type="caution">
    <text evidence="14">The sequence shown here is derived from an EMBL/GenBank/DDBJ whole genome shotgun (WGS) entry which is preliminary data.</text>
</comment>
<evidence type="ECO:0000256" key="10">
    <source>
        <dbReference type="HAMAP-Rule" id="MF_00097"/>
    </source>
</evidence>
<evidence type="ECO:0000256" key="2">
    <source>
        <dbReference type="ARBA" id="ARBA00005165"/>
    </source>
</evidence>
<accession>A0A395M2F6</accession>
<evidence type="ECO:0000256" key="12">
    <source>
        <dbReference type="RuleBase" id="RU004253"/>
    </source>
</evidence>
<evidence type="ECO:0000313" key="15">
    <source>
        <dbReference type="Proteomes" id="UP000266389"/>
    </source>
</evidence>
<proteinExistence type="inferred from homology"/>
<dbReference type="PANTHER" id="PTHR20857">
    <property type="entry name" value="THIAMINE-PHOSPHATE PYROPHOSPHORYLASE"/>
    <property type="match status" value="1"/>
</dbReference>
<protein>
    <recommendedName>
        <fullName evidence="10">Thiamine-phosphate synthase</fullName>
        <shortName evidence="10">TP synthase</shortName>
        <shortName evidence="10">TPS</shortName>
        <ecNumber evidence="10">2.5.1.3</ecNumber>
    </recommendedName>
    <alternativeName>
        <fullName evidence="10">Thiamine-phosphate pyrophosphorylase</fullName>
        <shortName evidence="10">TMP pyrophosphorylase</shortName>
        <shortName evidence="10">TMP-PPase</shortName>
    </alternativeName>
</protein>
<dbReference type="FunFam" id="3.20.20.70:FF:000096">
    <property type="entry name" value="Thiamine-phosphate synthase"/>
    <property type="match status" value="1"/>
</dbReference>
<name>A0A395M2F6_9BACT</name>